<dbReference type="GO" id="GO:0004401">
    <property type="term" value="F:histidinol-phosphatase activity"/>
    <property type="evidence" value="ECO:0007669"/>
    <property type="project" value="UniProtKB-UniRule"/>
</dbReference>
<comment type="caution">
    <text evidence="10">The sequence shown here is derived from an EMBL/GenBank/DDBJ whole genome shotgun (WGS) entry which is preliminary data.</text>
</comment>
<evidence type="ECO:0000256" key="5">
    <source>
        <dbReference type="ARBA" id="ARBA00022801"/>
    </source>
</evidence>
<keyword evidence="6 8" id="KW-0368">Histidine biosynthesis</keyword>
<evidence type="ECO:0000256" key="2">
    <source>
        <dbReference type="ARBA" id="ARBA00009152"/>
    </source>
</evidence>
<dbReference type="EMBL" id="DSEC01000554">
    <property type="protein sequence ID" value="HER44320.1"/>
    <property type="molecule type" value="Genomic_DNA"/>
</dbReference>
<feature type="domain" description="PHP" evidence="9">
    <location>
        <begin position="3"/>
        <end position="193"/>
    </location>
</feature>
<evidence type="ECO:0000256" key="7">
    <source>
        <dbReference type="ARBA" id="ARBA00049158"/>
    </source>
</evidence>
<protein>
    <recommendedName>
        <fullName evidence="3 8">Histidinol-phosphatase</fullName>
        <shortName evidence="8">HolPase</shortName>
        <ecNumber evidence="3 8">3.1.3.15</ecNumber>
    </recommendedName>
</protein>
<dbReference type="SUPFAM" id="SSF89550">
    <property type="entry name" value="PHP domain-like"/>
    <property type="match status" value="1"/>
</dbReference>
<dbReference type="Proteomes" id="UP000886069">
    <property type="component" value="Unassembled WGS sequence"/>
</dbReference>
<dbReference type="PANTHER" id="PTHR21039">
    <property type="entry name" value="HISTIDINOL PHOSPHATASE-RELATED"/>
    <property type="match status" value="1"/>
</dbReference>
<evidence type="ECO:0000259" key="9">
    <source>
        <dbReference type="Pfam" id="PF02811"/>
    </source>
</evidence>
<keyword evidence="5 8" id="KW-0378">Hydrolase</keyword>
<sequence>MIDYHLHGNFCGHARGALEEYVSSARAKGFREIGFSAHLPKVIDPDPYHAMLEDDLPRYVDLVHSLQRRHEDDIVIRLGIEADYFPGYEEETERLLAAYPFDYVLGSVHFLDDWHFTSRLGLPRYETEDPAEVFPRYYELLGRMIRTGLFDIAAHADAITREYFRPRGPLAGEYRKITGLLGSAGMAIEVNTAGLRRGAGSIYPNEEFLRICVEGGVPLTLGSDAHSPEDVGRDYDRAFETLQRLDVQEIATYEARRMRLRPLSDFNVA</sequence>
<dbReference type="EC" id="3.1.3.15" evidence="3 8"/>
<dbReference type="CDD" id="cd12110">
    <property type="entry name" value="PHP_HisPPase_Hisj_like"/>
    <property type="match status" value="1"/>
</dbReference>
<dbReference type="UniPathway" id="UPA00031">
    <property type="reaction ID" value="UER00013"/>
</dbReference>
<evidence type="ECO:0000256" key="8">
    <source>
        <dbReference type="RuleBase" id="RU366003"/>
    </source>
</evidence>
<dbReference type="Pfam" id="PF02811">
    <property type="entry name" value="PHP"/>
    <property type="match status" value="1"/>
</dbReference>
<comment type="pathway">
    <text evidence="1 8">Amino-acid biosynthesis; L-histidine biosynthesis; L-histidine from 5-phospho-alpha-D-ribose 1-diphosphate: step 8/9.</text>
</comment>
<evidence type="ECO:0000256" key="3">
    <source>
        <dbReference type="ARBA" id="ARBA00013085"/>
    </source>
</evidence>
<organism evidence="10">
    <name type="scientific">Eiseniibacteriota bacterium</name>
    <dbReference type="NCBI Taxonomy" id="2212470"/>
    <lineage>
        <taxon>Bacteria</taxon>
        <taxon>Candidatus Eiseniibacteriota</taxon>
    </lineage>
</organism>
<dbReference type="InterPro" id="IPR004013">
    <property type="entry name" value="PHP_dom"/>
</dbReference>
<comment type="catalytic activity">
    <reaction evidence="7 8">
        <text>L-histidinol phosphate + H2O = L-histidinol + phosphate</text>
        <dbReference type="Rhea" id="RHEA:14465"/>
        <dbReference type="ChEBI" id="CHEBI:15377"/>
        <dbReference type="ChEBI" id="CHEBI:43474"/>
        <dbReference type="ChEBI" id="CHEBI:57699"/>
        <dbReference type="ChEBI" id="CHEBI:57980"/>
        <dbReference type="EC" id="3.1.3.15"/>
    </reaction>
</comment>
<dbReference type="AlphaFoldDB" id="A0A7V2AW27"/>
<gene>
    <name evidence="10" type="ORF">ENO08_07665</name>
</gene>
<dbReference type="GO" id="GO:0005737">
    <property type="term" value="C:cytoplasm"/>
    <property type="evidence" value="ECO:0007669"/>
    <property type="project" value="TreeGrafter"/>
</dbReference>
<dbReference type="InterPro" id="IPR010140">
    <property type="entry name" value="Histidinol_P_phosphatase_HisJ"/>
</dbReference>
<dbReference type="InterPro" id="IPR016195">
    <property type="entry name" value="Pol/histidinol_Pase-like"/>
</dbReference>
<evidence type="ECO:0000313" key="10">
    <source>
        <dbReference type="EMBL" id="HER44320.1"/>
    </source>
</evidence>
<dbReference type="NCBIfam" id="TIGR01856">
    <property type="entry name" value="hisJ_fam"/>
    <property type="match status" value="1"/>
</dbReference>
<dbReference type="PANTHER" id="PTHR21039:SF0">
    <property type="entry name" value="HISTIDINOL-PHOSPHATASE"/>
    <property type="match status" value="1"/>
</dbReference>
<keyword evidence="4 8" id="KW-0028">Amino-acid biosynthesis</keyword>
<evidence type="ECO:0000256" key="6">
    <source>
        <dbReference type="ARBA" id="ARBA00023102"/>
    </source>
</evidence>
<dbReference type="NCBIfam" id="NF005596">
    <property type="entry name" value="PRK07328.1"/>
    <property type="match status" value="1"/>
</dbReference>
<evidence type="ECO:0000256" key="4">
    <source>
        <dbReference type="ARBA" id="ARBA00022605"/>
    </source>
</evidence>
<dbReference type="GO" id="GO:0000105">
    <property type="term" value="P:L-histidine biosynthetic process"/>
    <property type="evidence" value="ECO:0007669"/>
    <property type="project" value="UniProtKB-UniRule"/>
</dbReference>
<comment type="similarity">
    <text evidence="2 8">Belongs to the PHP hydrolase family. HisK subfamily.</text>
</comment>
<name>A0A7V2AW27_UNCEI</name>
<dbReference type="Gene3D" id="3.20.20.140">
    <property type="entry name" value="Metal-dependent hydrolases"/>
    <property type="match status" value="1"/>
</dbReference>
<accession>A0A7V2AW27</accession>
<reference evidence="10" key="1">
    <citation type="journal article" date="2020" name="mSystems">
        <title>Genome- and Community-Level Interaction Insights into Carbon Utilization and Element Cycling Functions of Hydrothermarchaeota in Hydrothermal Sediment.</title>
        <authorList>
            <person name="Zhou Z."/>
            <person name="Liu Y."/>
            <person name="Xu W."/>
            <person name="Pan J."/>
            <person name="Luo Z.H."/>
            <person name="Li M."/>
        </authorList>
    </citation>
    <scope>NUCLEOTIDE SEQUENCE [LARGE SCALE GENOMIC DNA]</scope>
    <source>
        <strain evidence="10">SpSt-1233</strain>
    </source>
</reference>
<evidence type="ECO:0000256" key="1">
    <source>
        <dbReference type="ARBA" id="ARBA00004970"/>
    </source>
</evidence>
<proteinExistence type="inferred from homology"/>